<evidence type="ECO:0000313" key="3">
    <source>
        <dbReference type="Proteomes" id="UP000001116"/>
    </source>
</evidence>
<keyword evidence="3" id="KW-1185">Reference proteome</keyword>
<feature type="compositionally biased region" description="Basic and acidic residues" evidence="1">
    <location>
        <begin position="69"/>
        <end position="89"/>
    </location>
</feature>
<dbReference type="KEGG" id="kra:Krad_3355"/>
<gene>
    <name evidence="2" type="ordered locus">Krad_3355</name>
</gene>
<proteinExistence type="predicted"/>
<dbReference type="Proteomes" id="UP000001116">
    <property type="component" value="Chromosome"/>
</dbReference>
<evidence type="ECO:0000256" key="1">
    <source>
        <dbReference type="SAM" id="MobiDB-lite"/>
    </source>
</evidence>
<dbReference type="AlphaFoldDB" id="A6WDD0"/>
<reference evidence="3" key="1">
    <citation type="journal article" date="2008" name="PLoS ONE">
        <title>Survival in nuclear waste, extreme resistance, and potential applications gleaned from the genome sequence of Kineococcus radiotolerans SRS30216.</title>
        <authorList>
            <person name="Bagwell C.E."/>
            <person name="Bhat S."/>
            <person name="Hawkins G.M."/>
            <person name="Smith B.W."/>
            <person name="Biswas T."/>
            <person name="Hoover T.R."/>
            <person name="Saunders E."/>
            <person name="Han C.S."/>
            <person name="Tsodikov O.V."/>
            <person name="Shimkets L.J."/>
        </authorList>
    </citation>
    <scope>NUCLEOTIDE SEQUENCE [LARGE SCALE GENOMIC DNA]</scope>
    <source>
        <strain evidence="3">ATCC BAA-149 / DSM 14245 / SRS30216</strain>
    </source>
</reference>
<name>A6WDD0_KINRD</name>
<dbReference type="HOGENOM" id="CLU_2450658_0_0_11"/>
<feature type="region of interest" description="Disordered" evidence="1">
    <location>
        <begin position="1"/>
        <end position="89"/>
    </location>
</feature>
<sequence length="89" mass="9366">MTGGRRSRPATAPIPLPPERSPMSPRLDTAPRRPSSAGDRPSPLPGGTGSPAVRRSVARASTPGCPPRPVDRGTPRARLLEVLRGRASR</sequence>
<organism evidence="2 3">
    <name type="scientific">Kineococcus radiotolerans (strain ATCC BAA-149 / DSM 14245 / SRS30216)</name>
    <dbReference type="NCBI Taxonomy" id="266940"/>
    <lineage>
        <taxon>Bacteria</taxon>
        <taxon>Bacillati</taxon>
        <taxon>Actinomycetota</taxon>
        <taxon>Actinomycetes</taxon>
        <taxon>Kineosporiales</taxon>
        <taxon>Kineosporiaceae</taxon>
        <taxon>Kineococcus</taxon>
    </lineage>
</organism>
<dbReference type="EMBL" id="CP000750">
    <property type="protein sequence ID" value="ABS04819.1"/>
    <property type="molecule type" value="Genomic_DNA"/>
</dbReference>
<dbReference type="STRING" id="266940.Krad_3355"/>
<protein>
    <submittedName>
        <fullName evidence="2">Uncharacterized protein</fullName>
    </submittedName>
</protein>
<accession>A6WDD0</accession>
<evidence type="ECO:0000313" key="2">
    <source>
        <dbReference type="EMBL" id="ABS04819.1"/>
    </source>
</evidence>